<dbReference type="Proteomes" id="UP001375743">
    <property type="component" value="Unassembled WGS sequence"/>
</dbReference>
<dbReference type="PANTHER" id="PTHR39332">
    <property type="entry name" value="BLL4707 PROTEIN"/>
    <property type="match status" value="1"/>
</dbReference>
<evidence type="ECO:0000256" key="1">
    <source>
        <dbReference type="SAM" id="SignalP"/>
    </source>
</evidence>
<reference evidence="2 3" key="1">
    <citation type="submission" date="2024-01" db="EMBL/GenBank/DDBJ databases">
        <title>Multi-omics insights into the function and evolution of sodium benzoate biodegradation pathways in Benzoatithermus flavus gen. nov., sp. nov. from hot spring.</title>
        <authorList>
            <person name="Hu C.-J."/>
            <person name="Li W.-J."/>
        </authorList>
    </citation>
    <scope>NUCLEOTIDE SEQUENCE [LARGE SCALE GENOMIC DNA]</scope>
    <source>
        <strain evidence="2 3">SYSU G07066</strain>
    </source>
</reference>
<dbReference type="InterPro" id="IPR023393">
    <property type="entry name" value="START-like_dom_sf"/>
</dbReference>
<dbReference type="PANTHER" id="PTHR39332:SF7">
    <property type="entry name" value="SRPBCC FAMILY PROTEIN"/>
    <property type="match status" value="1"/>
</dbReference>
<dbReference type="RefSeq" id="WP_418159011.1">
    <property type="nucleotide sequence ID" value="NZ_JBBLZC010000006.1"/>
</dbReference>
<dbReference type="SUPFAM" id="SSF55961">
    <property type="entry name" value="Bet v1-like"/>
    <property type="match status" value="1"/>
</dbReference>
<dbReference type="Gene3D" id="3.30.530.20">
    <property type="match status" value="1"/>
</dbReference>
<keyword evidence="3" id="KW-1185">Reference proteome</keyword>
<organism evidence="2 3">
    <name type="scientific">Benzoatithermus flavus</name>
    <dbReference type="NCBI Taxonomy" id="3108223"/>
    <lineage>
        <taxon>Bacteria</taxon>
        <taxon>Pseudomonadati</taxon>
        <taxon>Pseudomonadota</taxon>
        <taxon>Alphaproteobacteria</taxon>
        <taxon>Geminicoccales</taxon>
        <taxon>Geminicoccaceae</taxon>
        <taxon>Benzoatithermus</taxon>
    </lineage>
</organism>
<dbReference type="EMBL" id="JBBLZC010000006">
    <property type="protein sequence ID" value="MEK0083169.1"/>
    <property type="molecule type" value="Genomic_DNA"/>
</dbReference>
<accession>A0ABU8XQ09</accession>
<evidence type="ECO:0000313" key="3">
    <source>
        <dbReference type="Proteomes" id="UP001375743"/>
    </source>
</evidence>
<dbReference type="InterPro" id="IPR019587">
    <property type="entry name" value="Polyketide_cyclase/dehydratase"/>
</dbReference>
<proteinExistence type="predicted"/>
<name>A0ABU8XQ09_9PROT</name>
<evidence type="ECO:0000313" key="2">
    <source>
        <dbReference type="EMBL" id="MEK0083169.1"/>
    </source>
</evidence>
<sequence length="158" mass="17312">MRSFGLVLVTLVAATGAARATEVERSITIARPPAEVWALAGPFCAIARWHPAIVRCEPLTFDGKPYRRLTTRTEDAFLEREIERDEAGTSYRYATERSPLPVADHRSTFRVEPAGQGTRVVWRSDFTVPAGKDEKAVEATIAGIYEAGLQGLAARLAP</sequence>
<protein>
    <submittedName>
        <fullName evidence="2">SRPBCC family protein</fullName>
    </submittedName>
</protein>
<gene>
    <name evidence="2" type="ORF">U1T56_08395</name>
</gene>
<feature type="signal peptide" evidence="1">
    <location>
        <begin position="1"/>
        <end position="20"/>
    </location>
</feature>
<dbReference type="CDD" id="cd07821">
    <property type="entry name" value="PYR_PYL_RCAR_like"/>
    <property type="match status" value="1"/>
</dbReference>
<dbReference type="Pfam" id="PF10604">
    <property type="entry name" value="Polyketide_cyc2"/>
    <property type="match status" value="1"/>
</dbReference>
<keyword evidence="1" id="KW-0732">Signal</keyword>
<comment type="caution">
    <text evidence="2">The sequence shown here is derived from an EMBL/GenBank/DDBJ whole genome shotgun (WGS) entry which is preliminary data.</text>
</comment>
<feature type="chain" id="PRO_5046985310" evidence="1">
    <location>
        <begin position="21"/>
        <end position="158"/>
    </location>
</feature>